<evidence type="ECO:0000313" key="2">
    <source>
        <dbReference type="Proteomes" id="UP000000305"/>
    </source>
</evidence>
<gene>
    <name evidence="1" type="ORF">DAPPUDRAFT_233690</name>
</gene>
<sequence>MAIQGVFLHPPIIAWKRGNFDRVAQLSADSDSSSRDRRIAAIKAKLPLA</sequence>
<name>E9FVG6_DAPPU</name>
<accession>E9FVG6</accession>
<dbReference type="EMBL" id="GL732525">
    <property type="protein sequence ID" value="EFX89109.1"/>
    <property type="molecule type" value="Genomic_DNA"/>
</dbReference>
<dbReference type="Proteomes" id="UP000000305">
    <property type="component" value="Unassembled WGS sequence"/>
</dbReference>
<evidence type="ECO:0000313" key="1">
    <source>
        <dbReference type="EMBL" id="EFX89109.1"/>
    </source>
</evidence>
<dbReference type="KEGG" id="dpx:DAPPUDRAFT_233690"/>
<dbReference type="HOGENOM" id="CLU_3144334_0_0_1"/>
<reference evidence="1 2" key="1">
    <citation type="journal article" date="2011" name="Science">
        <title>The ecoresponsive genome of Daphnia pulex.</title>
        <authorList>
            <person name="Colbourne J.K."/>
            <person name="Pfrender M.E."/>
            <person name="Gilbert D."/>
            <person name="Thomas W.K."/>
            <person name="Tucker A."/>
            <person name="Oakley T.H."/>
            <person name="Tokishita S."/>
            <person name="Aerts A."/>
            <person name="Arnold G.J."/>
            <person name="Basu M.K."/>
            <person name="Bauer D.J."/>
            <person name="Caceres C.E."/>
            <person name="Carmel L."/>
            <person name="Casola C."/>
            <person name="Choi J.H."/>
            <person name="Detter J.C."/>
            <person name="Dong Q."/>
            <person name="Dusheyko S."/>
            <person name="Eads B.D."/>
            <person name="Frohlich T."/>
            <person name="Geiler-Samerotte K.A."/>
            <person name="Gerlach D."/>
            <person name="Hatcher P."/>
            <person name="Jogdeo S."/>
            <person name="Krijgsveld J."/>
            <person name="Kriventseva E.V."/>
            <person name="Kultz D."/>
            <person name="Laforsch C."/>
            <person name="Lindquist E."/>
            <person name="Lopez J."/>
            <person name="Manak J.R."/>
            <person name="Muller J."/>
            <person name="Pangilinan J."/>
            <person name="Patwardhan R.P."/>
            <person name="Pitluck S."/>
            <person name="Pritham E.J."/>
            <person name="Rechtsteiner A."/>
            <person name="Rho M."/>
            <person name="Rogozin I.B."/>
            <person name="Sakarya O."/>
            <person name="Salamov A."/>
            <person name="Schaack S."/>
            <person name="Shapiro H."/>
            <person name="Shiga Y."/>
            <person name="Skalitzky C."/>
            <person name="Smith Z."/>
            <person name="Souvorov A."/>
            <person name="Sung W."/>
            <person name="Tang Z."/>
            <person name="Tsuchiya D."/>
            <person name="Tu H."/>
            <person name="Vos H."/>
            <person name="Wang M."/>
            <person name="Wolf Y.I."/>
            <person name="Yamagata H."/>
            <person name="Yamada T."/>
            <person name="Ye Y."/>
            <person name="Shaw J.R."/>
            <person name="Andrews J."/>
            <person name="Crease T.J."/>
            <person name="Tang H."/>
            <person name="Lucas S.M."/>
            <person name="Robertson H.M."/>
            <person name="Bork P."/>
            <person name="Koonin E.V."/>
            <person name="Zdobnov E.M."/>
            <person name="Grigoriev I.V."/>
            <person name="Lynch M."/>
            <person name="Boore J.L."/>
        </authorList>
    </citation>
    <scope>NUCLEOTIDE SEQUENCE [LARGE SCALE GENOMIC DNA]</scope>
</reference>
<protein>
    <submittedName>
        <fullName evidence="1">Uncharacterized protein</fullName>
    </submittedName>
</protein>
<proteinExistence type="predicted"/>
<organism evidence="1 2">
    <name type="scientific">Daphnia pulex</name>
    <name type="common">Water flea</name>
    <dbReference type="NCBI Taxonomy" id="6669"/>
    <lineage>
        <taxon>Eukaryota</taxon>
        <taxon>Metazoa</taxon>
        <taxon>Ecdysozoa</taxon>
        <taxon>Arthropoda</taxon>
        <taxon>Crustacea</taxon>
        <taxon>Branchiopoda</taxon>
        <taxon>Diplostraca</taxon>
        <taxon>Cladocera</taxon>
        <taxon>Anomopoda</taxon>
        <taxon>Daphniidae</taxon>
        <taxon>Daphnia</taxon>
    </lineage>
</organism>
<keyword evidence="2" id="KW-1185">Reference proteome</keyword>
<dbReference type="InParanoid" id="E9FVG6"/>
<dbReference type="AlphaFoldDB" id="E9FVG6"/>